<feature type="compositionally biased region" description="Low complexity" evidence="1">
    <location>
        <begin position="618"/>
        <end position="630"/>
    </location>
</feature>
<feature type="compositionally biased region" description="Low complexity" evidence="1">
    <location>
        <begin position="526"/>
        <end position="537"/>
    </location>
</feature>
<feature type="compositionally biased region" description="Low complexity" evidence="1">
    <location>
        <begin position="329"/>
        <end position="344"/>
    </location>
</feature>
<feature type="region of interest" description="Disordered" evidence="1">
    <location>
        <begin position="618"/>
        <end position="648"/>
    </location>
</feature>
<protein>
    <submittedName>
        <fullName evidence="2">Uncharacterized protein</fullName>
    </submittedName>
</protein>
<dbReference type="EMBL" id="JAVHJO010000008">
    <property type="protein sequence ID" value="KAK6538329.1"/>
    <property type="molecule type" value="Genomic_DNA"/>
</dbReference>
<name>A0AAV9X8D1_9PEZI</name>
<feature type="region of interest" description="Disordered" evidence="1">
    <location>
        <begin position="254"/>
        <end position="292"/>
    </location>
</feature>
<feature type="region of interest" description="Disordered" evidence="1">
    <location>
        <begin position="521"/>
        <end position="548"/>
    </location>
</feature>
<accession>A0AAV9X8D1</accession>
<feature type="compositionally biased region" description="Low complexity" evidence="1">
    <location>
        <begin position="222"/>
        <end position="240"/>
    </location>
</feature>
<sequence>MSFVPELVSTARFSNRTTVANVDGSGDAKPHESGSSESTPAQAKADSKPRFLPEPIETTRRSNRTIASGSSSPLSSNSSTPKATMLPNSANNTFESAAVLPSSGGASQKPVIPAFKSNKFSPEPVETIRRSNRAQAVEVERTRKNGWGRDSDDEETENQKKELERKNLNQAHQQRRIPAPIVGAGKSKWFPDDNNTTWGTHSSMATQQQQPSSFQGFVKTASSTSSLSPSSSSLDGLSPYPSQSVLDANVNVSDDVSSQAKSNSKATEEAISSQVRDHISSNNGDPRQFGVSANNKDAVAGIAASSNRANANTPRIARSGDDSEVAGTASLSSSPASSLKSNASGPNYLLESTSENGLASHRPSRDLTVIPSITNSQYFSPSSSLSEDTATSPQTGLKRPISPGTILIQDFAYNSSRPTPLKLPRADHASPCNWPGAASDVPKAIPENKIAQQHISHTNIQPPPRSGLTNFSSLDPSRKFDITTPSIASVAPTTVTVLRDQVLAAQSQFIKDKTHLTPTYGLNKFQPQLSSSTLSPPNGSNEPKRRKPLLPFSFIPAASRAVNSPTKSPNQLHLLSPNFPSTPLLCESPMPTTLFYESSKTNTVDYFTAKRTEKQASAMSISSNASSVVSHDTALTTPSTRASSPGPNKYGYPTASTSSMAQMVCETPKPISAERPNMCPTKRSEVTTEFVLAVFNYLSLNHESIARKFDKELSEVTGWSIERVLTDRLGALREYVEEYVERKPKFGSGICGW</sequence>
<feature type="compositionally biased region" description="Polar residues" evidence="1">
    <location>
        <begin position="193"/>
        <end position="215"/>
    </location>
</feature>
<feature type="region of interest" description="Disordered" evidence="1">
    <location>
        <begin position="304"/>
        <end position="362"/>
    </location>
</feature>
<feature type="compositionally biased region" description="Polar residues" evidence="1">
    <location>
        <begin position="80"/>
        <end position="95"/>
    </location>
</feature>
<evidence type="ECO:0000256" key="1">
    <source>
        <dbReference type="SAM" id="MobiDB-lite"/>
    </source>
</evidence>
<feature type="compositionally biased region" description="Polar residues" evidence="1">
    <location>
        <begin position="304"/>
        <end position="313"/>
    </location>
</feature>
<organism evidence="2 3">
    <name type="scientific">Orbilia ellipsospora</name>
    <dbReference type="NCBI Taxonomy" id="2528407"/>
    <lineage>
        <taxon>Eukaryota</taxon>
        <taxon>Fungi</taxon>
        <taxon>Dikarya</taxon>
        <taxon>Ascomycota</taxon>
        <taxon>Pezizomycotina</taxon>
        <taxon>Orbiliomycetes</taxon>
        <taxon>Orbiliales</taxon>
        <taxon>Orbiliaceae</taxon>
        <taxon>Orbilia</taxon>
    </lineage>
</organism>
<dbReference type="AlphaFoldDB" id="A0AAV9X8D1"/>
<feature type="compositionally biased region" description="Polar residues" evidence="1">
    <location>
        <begin position="633"/>
        <end position="646"/>
    </location>
</feature>
<feature type="region of interest" description="Disordered" evidence="1">
    <location>
        <begin position="17"/>
        <end position="240"/>
    </location>
</feature>
<keyword evidence="3" id="KW-1185">Reference proteome</keyword>
<dbReference type="Proteomes" id="UP001365542">
    <property type="component" value="Unassembled WGS sequence"/>
</dbReference>
<proteinExistence type="predicted"/>
<evidence type="ECO:0000313" key="2">
    <source>
        <dbReference type="EMBL" id="KAK6538329.1"/>
    </source>
</evidence>
<feature type="compositionally biased region" description="Basic and acidic residues" evidence="1">
    <location>
        <begin position="138"/>
        <end position="150"/>
    </location>
</feature>
<feature type="compositionally biased region" description="Basic and acidic residues" evidence="1">
    <location>
        <begin position="157"/>
        <end position="167"/>
    </location>
</feature>
<comment type="caution">
    <text evidence="2">The sequence shown here is derived from an EMBL/GenBank/DDBJ whole genome shotgun (WGS) entry which is preliminary data.</text>
</comment>
<evidence type="ECO:0000313" key="3">
    <source>
        <dbReference type="Proteomes" id="UP001365542"/>
    </source>
</evidence>
<reference evidence="2 3" key="1">
    <citation type="submission" date="2019-10" db="EMBL/GenBank/DDBJ databases">
        <authorList>
            <person name="Palmer J.M."/>
        </authorList>
    </citation>
    <scope>NUCLEOTIDE SEQUENCE [LARGE SCALE GENOMIC DNA]</scope>
    <source>
        <strain evidence="2 3">TWF694</strain>
    </source>
</reference>
<feature type="region of interest" description="Disordered" evidence="1">
    <location>
        <begin position="378"/>
        <end position="401"/>
    </location>
</feature>
<feature type="compositionally biased region" description="Low complexity" evidence="1">
    <location>
        <begin position="68"/>
        <end position="79"/>
    </location>
</feature>
<feature type="compositionally biased region" description="Polar residues" evidence="1">
    <location>
        <begin position="378"/>
        <end position="395"/>
    </location>
</feature>
<gene>
    <name evidence="2" type="ORF">TWF694_011207</name>
</gene>